<dbReference type="RefSeq" id="WP_079734910.1">
    <property type="nucleotide sequence ID" value="NZ_LT670848.1"/>
</dbReference>
<gene>
    <name evidence="1" type="ORF">SAMN05878281_1780</name>
</gene>
<keyword evidence="2" id="KW-1185">Reference proteome</keyword>
<dbReference type="AlphaFoldDB" id="A0A1M7L7I3"/>
<name>A0A1M7L7I3_9FLAO</name>
<protein>
    <submittedName>
        <fullName evidence="1">Uncharacterized protein</fullName>
    </submittedName>
</protein>
<dbReference type="EMBL" id="LT670848">
    <property type="protein sequence ID" value="SHM73980.1"/>
    <property type="molecule type" value="Genomic_DNA"/>
</dbReference>
<evidence type="ECO:0000313" key="1">
    <source>
        <dbReference type="EMBL" id="SHM73980.1"/>
    </source>
</evidence>
<dbReference type="Proteomes" id="UP000190235">
    <property type="component" value="Chromosome I"/>
</dbReference>
<proteinExistence type="predicted"/>
<dbReference type="STRING" id="143223.SAMN05878281_1780"/>
<evidence type="ECO:0000313" key="2">
    <source>
        <dbReference type="Proteomes" id="UP000190235"/>
    </source>
</evidence>
<reference evidence="2" key="1">
    <citation type="submission" date="2016-11" db="EMBL/GenBank/DDBJ databases">
        <authorList>
            <person name="Varghese N."/>
            <person name="Submissions S."/>
        </authorList>
    </citation>
    <scope>NUCLEOTIDE SEQUENCE [LARGE SCALE GENOMIC DNA]</scope>
    <source>
        <strain evidence="2">ACAM 48</strain>
    </source>
</reference>
<sequence length="61" mass="6855">MKNQPIEDPNNLTVVNNDTKDVAPFEIYYVGIRLPKVTKINSHEKMALTKLSGDLDGRNPT</sequence>
<organism evidence="1 2">
    <name type="scientific">Salegentibacter salegens</name>
    <dbReference type="NCBI Taxonomy" id="143223"/>
    <lineage>
        <taxon>Bacteria</taxon>
        <taxon>Pseudomonadati</taxon>
        <taxon>Bacteroidota</taxon>
        <taxon>Flavobacteriia</taxon>
        <taxon>Flavobacteriales</taxon>
        <taxon>Flavobacteriaceae</taxon>
        <taxon>Salegentibacter</taxon>
    </lineage>
</organism>
<accession>A0A1M7L7I3</accession>